<dbReference type="Gene3D" id="3.40.720.10">
    <property type="entry name" value="Alkaline Phosphatase, subunit A"/>
    <property type="match status" value="1"/>
</dbReference>
<evidence type="ECO:0000256" key="5">
    <source>
        <dbReference type="ARBA" id="ARBA00022801"/>
    </source>
</evidence>
<keyword evidence="10" id="KW-1185">Reference proteome</keyword>
<dbReference type="CDD" id="cd16030">
    <property type="entry name" value="iduronate-2-sulfatase"/>
    <property type="match status" value="1"/>
</dbReference>
<evidence type="ECO:0000256" key="7">
    <source>
        <dbReference type="SAM" id="MobiDB-lite"/>
    </source>
</evidence>
<dbReference type="GO" id="GO:0005737">
    <property type="term" value="C:cytoplasm"/>
    <property type="evidence" value="ECO:0007669"/>
    <property type="project" value="TreeGrafter"/>
</dbReference>
<evidence type="ECO:0000256" key="3">
    <source>
        <dbReference type="ARBA" id="ARBA00022723"/>
    </source>
</evidence>
<keyword evidence="4" id="KW-0732">Signal</keyword>
<evidence type="ECO:0000256" key="1">
    <source>
        <dbReference type="ARBA" id="ARBA00001913"/>
    </source>
</evidence>
<dbReference type="GO" id="GO:0004423">
    <property type="term" value="F:iduronate-2-sulfatase activity"/>
    <property type="evidence" value="ECO:0007669"/>
    <property type="project" value="InterPro"/>
</dbReference>
<dbReference type="Pfam" id="PF00884">
    <property type="entry name" value="Sulfatase"/>
    <property type="match status" value="1"/>
</dbReference>
<evidence type="ECO:0000256" key="6">
    <source>
        <dbReference type="ARBA" id="ARBA00022837"/>
    </source>
</evidence>
<organism evidence="9 10">
    <name type="scientific">Pontiella sulfatireligans</name>
    <dbReference type="NCBI Taxonomy" id="2750658"/>
    <lineage>
        <taxon>Bacteria</taxon>
        <taxon>Pseudomonadati</taxon>
        <taxon>Kiritimatiellota</taxon>
        <taxon>Kiritimatiellia</taxon>
        <taxon>Kiritimatiellales</taxon>
        <taxon>Pontiellaceae</taxon>
        <taxon>Pontiella</taxon>
    </lineage>
</organism>
<dbReference type="InterPro" id="IPR035874">
    <property type="entry name" value="IDS"/>
</dbReference>
<comment type="similarity">
    <text evidence="2">Belongs to the sulfatase family.</text>
</comment>
<keyword evidence="5" id="KW-0378">Hydrolase</keyword>
<proteinExistence type="inferred from homology"/>
<evidence type="ECO:0000259" key="8">
    <source>
        <dbReference type="Pfam" id="PF00884"/>
    </source>
</evidence>
<dbReference type="InterPro" id="IPR017850">
    <property type="entry name" value="Alkaline_phosphatase_core_sf"/>
</dbReference>
<feature type="domain" description="Sulfatase N-terminal" evidence="8">
    <location>
        <begin position="26"/>
        <end position="375"/>
    </location>
</feature>
<evidence type="ECO:0000313" key="10">
    <source>
        <dbReference type="Proteomes" id="UP000346198"/>
    </source>
</evidence>
<protein>
    <submittedName>
        <fullName evidence="9">Arylsulfatase</fullName>
    </submittedName>
</protein>
<dbReference type="AlphaFoldDB" id="A0A6C2ULG9"/>
<accession>A0A6C2ULG9</accession>
<name>A0A6C2ULG9_9BACT</name>
<dbReference type="PANTHER" id="PTHR45953:SF1">
    <property type="entry name" value="IDURONATE 2-SULFATASE"/>
    <property type="match status" value="1"/>
</dbReference>
<feature type="region of interest" description="Disordered" evidence="7">
    <location>
        <begin position="154"/>
        <end position="176"/>
    </location>
</feature>
<sequence length="499" mass="55314">MGRDQVRRLLGLGILLVGAMQATPRPNVLFIISDDLTATALSCYENKACQTPNIDRLAAQGTRYTRTFCQFPVCGPSRASFMSGYYPHATGSLGYNSGRQNIGDRATWSQHFINNGYHAARVSKIYHMGVPGDIVKGSNGTDDEASWVERFNSQGPEVMAPGDGERLEGNPDGTRGYGKGNHLEYVKAEGGDEVHSDGKTAKKACELLREYKGIGKPFFLAVGFVRPHVPFVSPRAYYEPYDWDNIVLPEKVAGDWDDIPKAGINYRTSKGMQLTTEKEKKAIAAYYASVAFMDAQVGKVLDTLREEGLEENTIVIFTSDHGFHLCEHDFWMKVGLMDESSRVPLIIKVPGKKPAVCNSFTELLDLYPTVSELCGLEVPSRLQGKSLVQTLDDPSISVRDAAFCVNKNSYLLRTDEWAYIQHGKNGELGLQLFDMKKDPKQYTNLAENPEYASVVARFKKQLGTKLKELSSNDLADVRAAKAAAKKDKQKKKRQIGTVK</sequence>
<dbReference type="Proteomes" id="UP000346198">
    <property type="component" value="Unassembled WGS sequence"/>
</dbReference>
<dbReference type="GO" id="GO:0046872">
    <property type="term" value="F:metal ion binding"/>
    <property type="evidence" value="ECO:0007669"/>
    <property type="project" value="UniProtKB-KW"/>
</dbReference>
<evidence type="ECO:0000313" key="9">
    <source>
        <dbReference type="EMBL" id="VGO20819.1"/>
    </source>
</evidence>
<evidence type="ECO:0000256" key="4">
    <source>
        <dbReference type="ARBA" id="ARBA00022729"/>
    </source>
</evidence>
<reference evidence="9 10" key="1">
    <citation type="submission" date="2019-04" db="EMBL/GenBank/DDBJ databases">
        <authorList>
            <person name="Van Vliet M D."/>
        </authorList>
    </citation>
    <scope>NUCLEOTIDE SEQUENCE [LARGE SCALE GENOMIC DNA]</scope>
    <source>
        <strain evidence="9 10">F21</strain>
    </source>
</reference>
<dbReference type="PANTHER" id="PTHR45953">
    <property type="entry name" value="IDURONATE 2-SULFATASE"/>
    <property type="match status" value="1"/>
</dbReference>
<comment type="cofactor">
    <cofactor evidence="1">
        <name>Ca(2+)</name>
        <dbReference type="ChEBI" id="CHEBI:29108"/>
    </cofactor>
</comment>
<keyword evidence="3" id="KW-0479">Metal-binding</keyword>
<gene>
    <name evidence="9" type="ORF">SCARR_02886</name>
</gene>
<evidence type="ECO:0000256" key="2">
    <source>
        <dbReference type="ARBA" id="ARBA00008779"/>
    </source>
</evidence>
<dbReference type="SUPFAM" id="SSF53649">
    <property type="entry name" value="Alkaline phosphatase-like"/>
    <property type="match status" value="1"/>
</dbReference>
<dbReference type="InterPro" id="IPR000917">
    <property type="entry name" value="Sulfatase_N"/>
</dbReference>
<keyword evidence="6" id="KW-0106">Calcium</keyword>
<dbReference type="EMBL" id="CAAHFH010000002">
    <property type="protein sequence ID" value="VGO20819.1"/>
    <property type="molecule type" value="Genomic_DNA"/>
</dbReference>